<dbReference type="PANTHER" id="PTHR31669">
    <property type="entry name" value="PROTEIN FAR1-RELATED SEQUENCE 10-RELATED"/>
    <property type="match status" value="1"/>
</dbReference>
<feature type="region of interest" description="Disordered" evidence="7">
    <location>
        <begin position="891"/>
        <end position="916"/>
    </location>
</feature>
<dbReference type="InterPro" id="IPR031052">
    <property type="entry name" value="FHY3/FAR1"/>
</dbReference>
<accession>A0A1U8NUH6</accession>
<organism evidence="9 10">
    <name type="scientific">Gossypium hirsutum</name>
    <name type="common">Upland cotton</name>
    <name type="synonym">Gossypium mexicanum</name>
    <dbReference type="NCBI Taxonomy" id="3635"/>
    <lineage>
        <taxon>Eukaryota</taxon>
        <taxon>Viridiplantae</taxon>
        <taxon>Streptophyta</taxon>
        <taxon>Embryophyta</taxon>
        <taxon>Tracheophyta</taxon>
        <taxon>Spermatophyta</taxon>
        <taxon>Magnoliopsida</taxon>
        <taxon>eudicotyledons</taxon>
        <taxon>Gunneridae</taxon>
        <taxon>Pentapetalae</taxon>
        <taxon>rosids</taxon>
        <taxon>malvids</taxon>
        <taxon>Malvales</taxon>
        <taxon>Malvaceae</taxon>
        <taxon>Malvoideae</taxon>
        <taxon>Gossypium</taxon>
    </lineage>
</organism>
<proteinExistence type="inferred from homology"/>
<keyword evidence="9" id="KW-1185">Reference proteome</keyword>
<name>A0A1U8NUH6_GOSHI</name>
<feature type="region of interest" description="Disordered" evidence="7">
    <location>
        <begin position="82"/>
        <end position="104"/>
    </location>
</feature>
<comment type="function">
    <text evidence="6">Putative transcription activator involved in regulating light control of development.</text>
</comment>
<keyword evidence="2 6" id="KW-0479">Metal-binding</keyword>
<gene>
    <name evidence="10" type="primary">LOC107951941</name>
</gene>
<evidence type="ECO:0000256" key="4">
    <source>
        <dbReference type="ARBA" id="ARBA00022833"/>
    </source>
</evidence>
<dbReference type="SMART" id="SM00575">
    <property type="entry name" value="ZnF_PMZ"/>
    <property type="match status" value="1"/>
</dbReference>
<evidence type="ECO:0000259" key="8">
    <source>
        <dbReference type="PROSITE" id="PS50966"/>
    </source>
</evidence>
<dbReference type="GO" id="GO:0008270">
    <property type="term" value="F:zinc ion binding"/>
    <property type="evidence" value="ECO:0007669"/>
    <property type="project" value="UniProtKB-UniRule"/>
</dbReference>
<dbReference type="Proteomes" id="UP000818029">
    <property type="component" value="Chromosome A01"/>
</dbReference>
<feature type="compositionally biased region" description="Polar residues" evidence="7">
    <location>
        <begin position="82"/>
        <end position="95"/>
    </location>
</feature>
<evidence type="ECO:0000256" key="5">
    <source>
        <dbReference type="PROSITE-ProRule" id="PRU00325"/>
    </source>
</evidence>
<dbReference type="GeneID" id="107951941"/>
<comment type="similarity">
    <text evidence="1 6">Belongs to the FHY3/FAR1 family.</text>
</comment>
<evidence type="ECO:0000313" key="10">
    <source>
        <dbReference type="RefSeq" id="XP_016742617.2"/>
    </source>
</evidence>
<evidence type="ECO:0000256" key="7">
    <source>
        <dbReference type="SAM" id="MobiDB-lite"/>
    </source>
</evidence>
<dbReference type="STRING" id="3635.A0A1U8NUH6"/>
<reference evidence="9" key="1">
    <citation type="journal article" date="2020" name="Nat. Genet.">
        <title>Genomic diversifications of five Gossypium allopolyploid species and their impact on cotton improvement.</title>
        <authorList>
            <person name="Chen Z.J."/>
            <person name="Sreedasyam A."/>
            <person name="Ando A."/>
            <person name="Song Q."/>
            <person name="De Santiago L.M."/>
            <person name="Hulse-Kemp A.M."/>
            <person name="Ding M."/>
            <person name="Ye W."/>
            <person name="Kirkbride R.C."/>
            <person name="Jenkins J."/>
            <person name="Plott C."/>
            <person name="Lovell J."/>
            <person name="Lin Y.M."/>
            <person name="Vaughn R."/>
            <person name="Liu B."/>
            <person name="Simpson S."/>
            <person name="Scheffler B.E."/>
            <person name="Wen L."/>
            <person name="Saski C.A."/>
            <person name="Grover C.E."/>
            <person name="Hu G."/>
            <person name="Conover J.L."/>
            <person name="Carlson J.W."/>
            <person name="Shu S."/>
            <person name="Boston L.B."/>
            <person name="Williams M."/>
            <person name="Peterson D.G."/>
            <person name="McGee K."/>
            <person name="Jones D.C."/>
            <person name="Wendel J.F."/>
            <person name="Stelly D.M."/>
            <person name="Grimwood J."/>
            <person name="Schmutz J."/>
        </authorList>
    </citation>
    <scope>NUCLEOTIDE SEQUENCE [LARGE SCALE GENOMIC DNA]</scope>
    <source>
        <strain evidence="9">cv. TM-1</strain>
    </source>
</reference>
<dbReference type="GO" id="GO:0005634">
    <property type="term" value="C:nucleus"/>
    <property type="evidence" value="ECO:0007669"/>
    <property type="project" value="UniProtKB-SubCell"/>
</dbReference>
<dbReference type="PANTHER" id="PTHR31669:SF62">
    <property type="entry name" value="PROTEIN FAR1-RELATED SEQUENCE 1"/>
    <property type="match status" value="1"/>
</dbReference>
<dbReference type="PROSITE" id="PS50966">
    <property type="entry name" value="ZF_SWIM"/>
    <property type="match status" value="1"/>
</dbReference>
<dbReference type="InterPro" id="IPR007527">
    <property type="entry name" value="Znf_SWIM"/>
</dbReference>
<dbReference type="PaxDb" id="3635-A0A1U8NUH6"/>
<reference evidence="10" key="2">
    <citation type="submission" date="2025-08" db="UniProtKB">
        <authorList>
            <consortium name="RefSeq"/>
        </authorList>
    </citation>
    <scope>IDENTIFICATION</scope>
</reference>
<keyword evidence="3 5" id="KW-0863">Zinc-finger</keyword>
<evidence type="ECO:0000256" key="3">
    <source>
        <dbReference type="ARBA" id="ARBA00022771"/>
    </source>
</evidence>
<dbReference type="Pfam" id="PF10551">
    <property type="entry name" value="MULE"/>
    <property type="match status" value="1"/>
</dbReference>
<keyword evidence="4 6" id="KW-0862">Zinc</keyword>
<keyword evidence="6" id="KW-0539">Nucleus</keyword>
<dbReference type="InterPro" id="IPR018289">
    <property type="entry name" value="MULE_transposase_dom"/>
</dbReference>
<dbReference type="RefSeq" id="XP_016742617.2">
    <property type="nucleotide sequence ID" value="XM_016887128.2"/>
</dbReference>
<protein>
    <recommendedName>
        <fullName evidence="6">Protein FAR1-RELATED SEQUENCE</fullName>
    </recommendedName>
</protein>
<dbReference type="Pfam" id="PF04434">
    <property type="entry name" value="SWIM"/>
    <property type="match status" value="1"/>
</dbReference>
<sequence>MGLWLKALFFFLCTCICALFLLSLGSRRWGGRKDRTTISIYFLNTLLPACLPLLTHPILHPQWVDYFAFMKRLINASHAFPHTQSSQGSEQLTNMVDSSSDDRVRSSSVDAARFHKEYGLDGLEFDSKEEAFSFYKQYAKSAGFSSIIKASRRSRISGKFIDAKFVCTRYGNDPESPLPAFATTIPVKKKRGRLNRSWSKTDCKAGMHVKRRQDGRWIVCSFIKEHNHDTFPDQGYYSRGHTPLALGNSDVSATAGRAKKMHLATSTQSGGRKKLDHHTAGDSNRFRSCQLLGLEEGDLQVLLDRFNHMQDENPNFFYAMDLNEEQRLRNVFWIDAKGRLDYSYFDDVVFLDTTYIKNDYKLPVVPFIGVNHHLQFLLLGCALVADQTKSTYVWLMQAWLRAMGGNAPKVILTDHDKALKAAVVEAFPDSRHCFCLWHILSKIPEKLGNVLGQHENFMAKFDECISKSYMDEQFEKKWLELVDAFNLRNNLWFQSLYEDRKKWVPTYMRGVFLAGMSTVQQSDSVSSLFDKYLQRKTMLKEFLDQYKTILQEKPEEEAKADFETGHKPPGLKSPSLFEKQMAPLYTHAIFKKFQVEVLGGIACHPMKEREERGTMTFKVQDFEKNQEFIVVWNDTTSDISCLCRGFEFNGFPCRHILIILQLSGVQSIPSHFILKRWTKDAKHSQTTVKQSDVVETRMRRYYDLCQRAFKLGDEGSLSQESYNIIFNALEEALGKCESVNYTIQNITGPMSAETQGPHHFEEENQNSSTTKEVKRTKTTLREGYPETEISNTGRCYSWQQLGLSNIRVPSPECSYESQENRHRMEQLHSRTPALNSYFGTQQLMQGQLSSTGPPHDAHCITQQRMNRMGQLPFRPQSISSCYDIQDGLQEMDQPNAGSSQLLGMASKKLHSKHISK</sequence>
<comment type="subcellular location">
    <subcellularLocation>
        <location evidence="6">Nucleus</location>
    </subcellularLocation>
</comment>
<feature type="domain" description="SWIM-type" evidence="8">
    <location>
        <begin position="628"/>
        <end position="664"/>
    </location>
</feature>
<dbReference type="KEGG" id="ghi:107951941"/>
<evidence type="ECO:0000256" key="1">
    <source>
        <dbReference type="ARBA" id="ARBA00005889"/>
    </source>
</evidence>
<feature type="compositionally biased region" description="Basic residues" evidence="7">
    <location>
        <begin position="907"/>
        <end position="916"/>
    </location>
</feature>
<evidence type="ECO:0000256" key="6">
    <source>
        <dbReference type="RuleBase" id="RU367018"/>
    </source>
</evidence>
<dbReference type="InterPro" id="IPR004330">
    <property type="entry name" value="FAR1_DNA_bnd_dom"/>
</dbReference>
<dbReference type="InterPro" id="IPR006564">
    <property type="entry name" value="Znf_PMZ"/>
</dbReference>
<dbReference type="AlphaFoldDB" id="A0A1U8NUH6"/>
<evidence type="ECO:0000256" key="2">
    <source>
        <dbReference type="ARBA" id="ARBA00022723"/>
    </source>
</evidence>
<feature type="region of interest" description="Disordered" evidence="7">
    <location>
        <begin position="754"/>
        <end position="776"/>
    </location>
</feature>
<dbReference type="GO" id="GO:0006355">
    <property type="term" value="P:regulation of DNA-templated transcription"/>
    <property type="evidence" value="ECO:0007669"/>
    <property type="project" value="UniProtKB-UniRule"/>
</dbReference>
<evidence type="ECO:0000313" key="9">
    <source>
        <dbReference type="Proteomes" id="UP000818029"/>
    </source>
</evidence>
<dbReference type="Pfam" id="PF03101">
    <property type="entry name" value="FAR1"/>
    <property type="match status" value="1"/>
</dbReference>